<reference evidence="12 13" key="1">
    <citation type="journal article" date="2015" name="PLoS Pathog.">
        <title>Evolution of genome size and complexity in the rhabdoviridae.</title>
        <authorList>
            <person name="Walker P.J."/>
            <person name="Firth C."/>
            <person name="Widen S.G."/>
            <person name="Blasdell K.R."/>
            <person name="Guzman H."/>
            <person name="Wood T.G."/>
            <person name="Paradkar P.N."/>
            <person name="Holmes E.C."/>
            <person name="Tesh R.B."/>
            <person name="Vasilakis N."/>
        </authorList>
    </citation>
    <scope>NUCLEOTIDE SEQUENCE [LARGE SCALE GENOMIC DNA]</scope>
    <source>
        <strain evidence="12">DakAnB769d</strain>
    </source>
</reference>
<dbReference type="RefSeq" id="YP_009362140.1">
    <property type="nucleotide sequence ID" value="NC_034533.1"/>
</dbReference>
<evidence type="ECO:0000256" key="8">
    <source>
        <dbReference type="ARBA" id="ARBA00023180"/>
    </source>
</evidence>
<sequence length="620" mass="71095">MDKIIIFLVMLVKMTHGNIQPIIISSLPVVSGILRFSTRSDIVRQSVDDGFMDNTIIFPTQCGQWGPVRPEDLRCPTPQQSSPEDRLVFEMGAVYHPNPSNNYIVNGHLCLKQRWSSICQETWYFSTTESNKIDDLPITDAECQAAIVAFKSGENLSPFFPPFYCSWASTQTNSKDFIIIEQHNVQESIYNMTFLDPLFLNGVCNQPICKTIHPELIWVMENEKNRWDLCNIRNWEAGTLHSAIETKDDSMSGPYSIDKHWIRSSIYGIRRLQGSCLMGVCNKYGIRFASGEWWGLDNKEILKWAYRNFKVCGKGTRVSFHHDNHDERVLEDQYVARSVMCSEIIGRILVNEHVSPMDLSLLIPSNPGKGRAYKIYKRVLNKGHHGGIEIEYRMEKADCTYHILHNTTRSLTIEGQEITIGEWFNGELMKLNVSTNFSVPQYIKNDTTNQSRDGWFFYSLNGYTKFSDKVYSPDYMLSGPVGVFNYSQKGQLFLDTDPQILRAKDQMDLYKKVYLSEYHTNSTSIGEQITHIISRAKNAITSYFSQFTSVMWWIVTGVLSLIAIILIKRFGVVSKIKKIAFKNNNKSNNKKSSQTKTVHIYETITPKVAHGKEGNYADFM</sequence>
<evidence type="ECO:0000259" key="11">
    <source>
        <dbReference type="Pfam" id="PF24833"/>
    </source>
</evidence>
<accession>A0A0D3R1Z3</accession>
<organism evidence="12 13">
    <name type="scientific">Landjia virus</name>
    <dbReference type="NCBI Taxonomy" id="1272947"/>
    <lineage>
        <taxon>Viruses</taxon>
        <taxon>Riboviria</taxon>
        <taxon>Orthornavirae</taxon>
        <taxon>Negarnaviricota</taxon>
        <taxon>Haploviricotina</taxon>
        <taxon>Monjiviricetes</taxon>
        <taxon>Mononegavirales</taxon>
        <taxon>Rhabdoviridae</taxon>
        <taxon>Alpharhabdovirinae</taxon>
        <taxon>Hapavirus</taxon>
        <taxon>Hapavirus landjia</taxon>
    </lineage>
</organism>
<keyword evidence="5" id="KW-0261">Viral envelope protein</keyword>
<dbReference type="KEGG" id="vg:37627521"/>
<evidence type="ECO:0000256" key="9">
    <source>
        <dbReference type="SAM" id="Phobius"/>
    </source>
</evidence>
<feature type="transmembrane region" description="Helical" evidence="9">
    <location>
        <begin position="550"/>
        <end position="567"/>
    </location>
</feature>
<dbReference type="Pfam" id="PF00974">
    <property type="entry name" value="Rhabdo_glycop_FD"/>
    <property type="match status" value="1"/>
</dbReference>
<dbReference type="SUPFAM" id="SSF161008">
    <property type="entry name" value="Viral glycoprotein ectodomain-like"/>
    <property type="match status" value="1"/>
</dbReference>
<dbReference type="GO" id="GO:0019031">
    <property type="term" value="C:viral envelope"/>
    <property type="evidence" value="ECO:0007669"/>
    <property type="project" value="UniProtKB-KW"/>
</dbReference>
<dbReference type="Gene3D" id="2.30.29.130">
    <property type="match status" value="1"/>
</dbReference>
<evidence type="ECO:0000313" key="12">
    <source>
        <dbReference type="EMBL" id="AJR28480.1"/>
    </source>
</evidence>
<evidence type="ECO:0000259" key="10">
    <source>
        <dbReference type="Pfam" id="PF00974"/>
    </source>
</evidence>
<keyword evidence="3" id="KW-0732">Signal</keyword>
<dbReference type="InterPro" id="IPR055447">
    <property type="entry name" value="Rhabdo_glycop_CD"/>
</dbReference>
<dbReference type="Pfam" id="PF24833">
    <property type="entry name" value="Rhabdo_glycop_CD"/>
    <property type="match status" value="1"/>
</dbReference>
<keyword evidence="8" id="KW-0325">Glycoprotein</keyword>
<evidence type="ECO:0000256" key="5">
    <source>
        <dbReference type="ARBA" id="ARBA00022879"/>
    </source>
</evidence>
<feature type="domain" description="Spike glycoprotein fusion" evidence="10">
    <location>
        <begin position="105"/>
        <end position="204"/>
    </location>
</feature>
<keyword evidence="6 9" id="KW-1133">Transmembrane helix</keyword>
<keyword evidence="13" id="KW-1185">Reference proteome</keyword>
<keyword evidence="2 9" id="KW-0812">Transmembrane</keyword>
<dbReference type="GeneID" id="37627521"/>
<evidence type="ECO:0000256" key="2">
    <source>
        <dbReference type="ARBA" id="ARBA00022692"/>
    </source>
</evidence>
<dbReference type="EMBL" id="KM205010">
    <property type="protein sequence ID" value="AJR28480.1"/>
    <property type="molecule type" value="Viral_cRNA"/>
</dbReference>
<dbReference type="GO" id="GO:0055036">
    <property type="term" value="C:virion membrane"/>
    <property type="evidence" value="ECO:0007669"/>
    <property type="project" value="UniProtKB-SubCell"/>
</dbReference>
<keyword evidence="7 9" id="KW-0472">Membrane</keyword>
<evidence type="ECO:0000256" key="7">
    <source>
        <dbReference type="ARBA" id="ARBA00023136"/>
    </source>
</evidence>
<evidence type="ECO:0000256" key="4">
    <source>
        <dbReference type="ARBA" id="ARBA00022844"/>
    </source>
</evidence>
<name>A0A0D3R1Z3_9RHAB</name>
<feature type="domain" description="Spike glycoprotein G central" evidence="11">
    <location>
        <begin position="312"/>
        <end position="397"/>
    </location>
</feature>
<dbReference type="OrthoDB" id="21147at10239"/>
<dbReference type="Proteomes" id="UP000141413">
    <property type="component" value="Segment"/>
</dbReference>
<comment type="subcellular location">
    <subcellularLocation>
        <location evidence="1">Virion membrane</location>
        <topology evidence="1">Single-pass type I membrane protein</topology>
    </subcellularLocation>
</comment>
<evidence type="ECO:0000313" key="13">
    <source>
        <dbReference type="Proteomes" id="UP000141413"/>
    </source>
</evidence>
<evidence type="ECO:0000256" key="1">
    <source>
        <dbReference type="ARBA" id="ARBA00004563"/>
    </source>
</evidence>
<dbReference type="InterPro" id="IPR001903">
    <property type="entry name" value="Rhabdo_glycop_FD"/>
</dbReference>
<proteinExistence type="predicted"/>
<protein>
    <submittedName>
        <fullName evidence="12">Glycoprotein</fullName>
    </submittedName>
</protein>
<keyword evidence="4" id="KW-0946">Virion</keyword>
<evidence type="ECO:0000256" key="3">
    <source>
        <dbReference type="ARBA" id="ARBA00022729"/>
    </source>
</evidence>
<evidence type="ECO:0000256" key="6">
    <source>
        <dbReference type="ARBA" id="ARBA00022989"/>
    </source>
</evidence>